<evidence type="ECO:0000313" key="2">
    <source>
        <dbReference type="Proteomes" id="UP000003155"/>
    </source>
</evidence>
<dbReference type="Proteomes" id="UP000003155">
    <property type="component" value="Unassembled WGS sequence"/>
</dbReference>
<accession>F0HB07</accession>
<sequence length="41" mass="4828">MKAEIREAVNRKRVFSGKLQDRTEYIKQPYQGIQCLDMAVL</sequence>
<keyword evidence="2" id="KW-1185">Reference proteome</keyword>
<organism evidence="1 2">
    <name type="scientific">Prevotella denticola CRIS 18C-A</name>
    <dbReference type="NCBI Taxonomy" id="944557"/>
    <lineage>
        <taxon>Bacteria</taxon>
        <taxon>Pseudomonadati</taxon>
        <taxon>Bacteroidota</taxon>
        <taxon>Bacteroidia</taxon>
        <taxon>Bacteroidales</taxon>
        <taxon>Prevotellaceae</taxon>
        <taxon>Prevotella</taxon>
    </lineage>
</organism>
<dbReference type="EMBL" id="AEXO01000115">
    <property type="protein sequence ID" value="EGC85011.1"/>
    <property type="molecule type" value="Genomic_DNA"/>
</dbReference>
<reference evidence="1 2" key="1">
    <citation type="submission" date="2011-02" db="EMBL/GenBank/DDBJ databases">
        <authorList>
            <person name="Durkin A.S."/>
            <person name="Madupu R."/>
            <person name="Torralba M."/>
            <person name="Gillis M."/>
            <person name="Methe B."/>
            <person name="Sutton G."/>
            <person name="Nelson K.E."/>
        </authorList>
    </citation>
    <scope>NUCLEOTIDE SEQUENCE [LARGE SCALE GENOMIC DNA]</scope>
    <source>
        <strain evidence="1 2">CRIS 18C-A</strain>
    </source>
</reference>
<gene>
    <name evidence="1" type="ORF">HMPREF9303_2147</name>
</gene>
<name>F0HB07_9BACT</name>
<protein>
    <submittedName>
        <fullName evidence="1">Uncharacterized protein</fullName>
    </submittedName>
</protein>
<proteinExistence type="predicted"/>
<evidence type="ECO:0000313" key="1">
    <source>
        <dbReference type="EMBL" id="EGC85011.1"/>
    </source>
</evidence>
<dbReference type="AlphaFoldDB" id="F0HB07"/>
<comment type="caution">
    <text evidence="1">The sequence shown here is derived from an EMBL/GenBank/DDBJ whole genome shotgun (WGS) entry which is preliminary data.</text>
</comment>